<evidence type="ECO:0000313" key="14">
    <source>
        <dbReference type="EMBL" id="ETN67668.1"/>
    </source>
</evidence>
<dbReference type="CDD" id="cd07066">
    <property type="entry name" value="CRD_FZ"/>
    <property type="match status" value="1"/>
</dbReference>
<feature type="transmembrane region" description="Helical" evidence="11">
    <location>
        <begin position="285"/>
        <end position="307"/>
    </location>
</feature>
<feature type="transmembrane region" description="Helical" evidence="11">
    <location>
        <begin position="504"/>
        <end position="528"/>
    </location>
</feature>
<proteinExistence type="inferred from homology"/>
<dbReference type="Proteomes" id="UP000000673">
    <property type="component" value="Unassembled WGS sequence"/>
</dbReference>
<dbReference type="VEuPathDB" id="VectorBase:ADAR2_007809"/>
<feature type="transmembrane region" description="Helical" evidence="11">
    <location>
        <begin position="429"/>
        <end position="448"/>
    </location>
</feature>
<dbReference type="GO" id="GO:0004888">
    <property type="term" value="F:transmembrane signaling receptor activity"/>
    <property type="evidence" value="ECO:0007669"/>
    <property type="project" value="InterPro"/>
</dbReference>
<evidence type="ECO:0008006" key="17">
    <source>
        <dbReference type="Google" id="ProtNLM"/>
    </source>
</evidence>
<evidence type="ECO:0000256" key="9">
    <source>
        <dbReference type="PROSITE-ProRule" id="PRU00090"/>
    </source>
</evidence>
<dbReference type="HOGENOM" id="CLU_007873_5_0_1"/>
<dbReference type="PROSITE" id="PS50261">
    <property type="entry name" value="G_PROTEIN_RECEP_F2_4"/>
    <property type="match status" value="1"/>
</dbReference>
<dbReference type="GO" id="GO:0005615">
    <property type="term" value="C:extracellular space"/>
    <property type="evidence" value="ECO:0007669"/>
    <property type="project" value="TreeGrafter"/>
</dbReference>
<keyword evidence="7 9" id="KW-1015">Disulfide bond</keyword>
<dbReference type="PANTHER" id="PTHR11309:SF142">
    <property type="entry name" value="FRIZZLED-3"/>
    <property type="match status" value="1"/>
</dbReference>
<feature type="transmembrane region" description="Helical" evidence="11">
    <location>
        <begin position="319"/>
        <end position="335"/>
    </location>
</feature>
<name>W5JW01_ANODA</name>
<evidence type="ECO:0000259" key="13">
    <source>
        <dbReference type="PROSITE" id="PS50261"/>
    </source>
</evidence>
<dbReference type="EnsemblMetazoa" id="ADAC000509-RA">
    <property type="protein sequence ID" value="ADAC000509-PA"/>
    <property type="gene ID" value="ADAC000509"/>
</dbReference>
<dbReference type="GO" id="GO:0035567">
    <property type="term" value="P:non-canonical Wnt signaling pathway"/>
    <property type="evidence" value="ECO:0007669"/>
    <property type="project" value="TreeGrafter"/>
</dbReference>
<evidence type="ECO:0000256" key="4">
    <source>
        <dbReference type="ARBA" id="ARBA00022692"/>
    </source>
</evidence>
<dbReference type="GO" id="GO:0016020">
    <property type="term" value="C:membrane"/>
    <property type="evidence" value="ECO:0007669"/>
    <property type="project" value="UniProtKB-SubCell"/>
</dbReference>
<dbReference type="PANTHER" id="PTHR11309">
    <property type="entry name" value="FRIZZLED"/>
    <property type="match status" value="1"/>
</dbReference>
<dbReference type="EMBL" id="ADMH02000124">
    <property type="protein sequence ID" value="ETN67668.1"/>
    <property type="molecule type" value="Genomic_DNA"/>
</dbReference>
<organism evidence="14">
    <name type="scientific">Anopheles darlingi</name>
    <name type="common">Mosquito</name>
    <dbReference type="NCBI Taxonomy" id="43151"/>
    <lineage>
        <taxon>Eukaryota</taxon>
        <taxon>Metazoa</taxon>
        <taxon>Ecdysozoa</taxon>
        <taxon>Arthropoda</taxon>
        <taxon>Hexapoda</taxon>
        <taxon>Insecta</taxon>
        <taxon>Pterygota</taxon>
        <taxon>Neoptera</taxon>
        <taxon>Endopterygota</taxon>
        <taxon>Diptera</taxon>
        <taxon>Nematocera</taxon>
        <taxon>Culicoidea</taxon>
        <taxon>Culicidae</taxon>
        <taxon>Anophelinae</taxon>
        <taxon>Anopheles</taxon>
    </lineage>
</organism>
<dbReference type="OMA" id="DRPILFM"/>
<dbReference type="Pfam" id="PF01392">
    <property type="entry name" value="Fz"/>
    <property type="match status" value="1"/>
</dbReference>
<evidence type="ECO:0000256" key="5">
    <source>
        <dbReference type="ARBA" id="ARBA00022989"/>
    </source>
</evidence>
<evidence type="ECO:0000313" key="15">
    <source>
        <dbReference type="EnsemblMetazoa" id="ADAC000509-PA"/>
    </source>
</evidence>
<dbReference type="InterPro" id="IPR020067">
    <property type="entry name" value="Frizzled_dom"/>
</dbReference>
<accession>W5JW01</accession>
<dbReference type="FunCoup" id="W5JW01">
    <property type="interactions" value="110"/>
</dbReference>
<dbReference type="Gene3D" id="1.20.1070.10">
    <property type="entry name" value="Rhodopsin 7-helix transmembrane proteins"/>
    <property type="match status" value="1"/>
</dbReference>
<keyword evidence="8" id="KW-0675">Receptor</keyword>
<evidence type="ECO:0000256" key="7">
    <source>
        <dbReference type="ARBA" id="ARBA00023157"/>
    </source>
</evidence>
<feature type="transmembrane region" description="Helical" evidence="11">
    <location>
        <begin position="463"/>
        <end position="483"/>
    </location>
</feature>
<feature type="region of interest" description="Disordered" evidence="10">
    <location>
        <begin position="657"/>
        <end position="697"/>
    </location>
</feature>
<dbReference type="GO" id="GO:0017147">
    <property type="term" value="F:Wnt-protein binding"/>
    <property type="evidence" value="ECO:0007669"/>
    <property type="project" value="TreeGrafter"/>
</dbReference>
<reference evidence="14" key="2">
    <citation type="submission" date="2010-05" db="EMBL/GenBank/DDBJ databases">
        <authorList>
            <person name="Almeida L.G."/>
            <person name="Nicolas M.F."/>
            <person name="Souza R.C."/>
            <person name="Vasconcelos A.T.R."/>
        </authorList>
    </citation>
    <scope>NUCLEOTIDE SEQUENCE</scope>
</reference>
<dbReference type="STRING" id="43151.W5JW01"/>
<dbReference type="SMART" id="SM01330">
    <property type="entry name" value="Frizzled"/>
    <property type="match status" value="1"/>
</dbReference>
<dbReference type="SUPFAM" id="SSF63501">
    <property type="entry name" value="Frizzled cysteine-rich domain"/>
    <property type="match status" value="1"/>
</dbReference>
<dbReference type="PROSITE" id="PS50038">
    <property type="entry name" value="FZ"/>
    <property type="match status" value="1"/>
</dbReference>
<keyword evidence="3" id="KW-0217">Developmental protein</keyword>
<evidence type="ECO:0000256" key="2">
    <source>
        <dbReference type="ARBA" id="ARBA00008077"/>
    </source>
</evidence>
<gene>
    <name evidence="14" type="ORF">AND_000509</name>
</gene>
<dbReference type="SMART" id="SM00063">
    <property type="entry name" value="FRI"/>
    <property type="match status" value="1"/>
</dbReference>
<evidence type="ECO:0000256" key="11">
    <source>
        <dbReference type="SAM" id="Phobius"/>
    </source>
</evidence>
<evidence type="ECO:0000259" key="12">
    <source>
        <dbReference type="PROSITE" id="PS50038"/>
    </source>
</evidence>
<comment type="similarity">
    <text evidence="2">Belongs to the G-protein coupled receptor Fz/Smo family.</text>
</comment>
<evidence type="ECO:0000256" key="10">
    <source>
        <dbReference type="SAM" id="MobiDB-lite"/>
    </source>
</evidence>
<sequence length="803" mass="84389">MGSNKRNKPMALSVEISSLRPIIQSGCSKQSLFLFCSSLFPLCSPNAPRPVYPCRSLCEQVRRDCFADPVSAKLWPDYLDCRLLPQPEKHELCMQVGSADAPAGAAAGGGGISAHSATVLASTEGAQQTAQLVVPVEGAAGQPTAAIVATGSAIVNGWPPLNLSSFLKHHNNHNHQPLPAGGGTKKADGAAQPYQPPWFGGGGGGGGSFVLPSEDDRRTTELLLDLVGGLPVERSGATNSAGGGGGLGWPPCPTNYSLEYDRCVPRCGPAIDALYSRTQKDLVEWWTLILSAGCFIFTLMSLVTFWARANGRLDYPDRPILFMVLCYNLLGLCYLERTILHQGGDQRLPEVRTGVNDAVGGGGHAAVVNGGTGGTSTLDLALMLIPSPTDGSSTIGGDVTAAAATATATVVDCTIASSQCLAYYIIKHYLLLSASTWWLIFALCWYLSTAKQWSSEALERRSGLFHVLAWVVPFAVPIVALLRGNIQRFELTGFCTAIGLAEELPALVLLLSGAVLVLLALCALGRLRTGWNQRAHLSRVFAHVLTFAVCYLVPAVGAIVCRMLERVEHELEPCPVAGRCPRTAGYFSTLPTLLRLALTLLGGGSVGIWLWVRQSTDLSSSSNSSGGGDGGGGGSGVAKGGGYGYCSPINTTSAATADRTIRKVGPGGTGTGTVRTTSSRCSNAAPSSRAARGSQQSVARTGYIAGARAAAVAAAGATTAPFAMQQHRAGRSVDGAAKTHKYCYVYQPTTVTHGIPDDLYTARRTQQQQQRQSQSPSAAGYVPVRTVRRSFRPVGPLSMITRI</sequence>
<dbReference type="GO" id="GO:0060070">
    <property type="term" value="P:canonical Wnt signaling pathway"/>
    <property type="evidence" value="ECO:0007669"/>
    <property type="project" value="TreeGrafter"/>
</dbReference>
<dbReference type="InterPro" id="IPR017981">
    <property type="entry name" value="GPCR_2-like_7TM"/>
</dbReference>
<keyword evidence="5 11" id="KW-1133">Transmembrane helix</keyword>
<keyword evidence="16" id="KW-1185">Reference proteome</keyword>
<evidence type="ECO:0000256" key="1">
    <source>
        <dbReference type="ARBA" id="ARBA00004141"/>
    </source>
</evidence>
<protein>
    <recommendedName>
        <fullName evidence="17">Frizzled-4</fullName>
    </recommendedName>
</protein>
<feature type="domain" description="G-protein coupled receptors family 2 profile 2" evidence="13">
    <location>
        <begin position="280"/>
        <end position="618"/>
    </location>
</feature>
<evidence type="ECO:0000256" key="3">
    <source>
        <dbReference type="ARBA" id="ARBA00022473"/>
    </source>
</evidence>
<feature type="transmembrane region" description="Helical" evidence="11">
    <location>
        <begin position="592"/>
        <end position="612"/>
    </location>
</feature>
<feature type="disulfide bond" evidence="9">
    <location>
        <begin position="27"/>
        <end position="65"/>
    </location>
</feature>
<evidence type="ECO:0000256" key="8">
    <source>
        <dbReference type="ARBA" id="ARBA00023170"/>
    </source>
</evidence>
<reference evidence="15" key="4">
    <citation type="submission" date="2015-06" db="UniProtKB">
        <authorList>
            <consortium name="EnsemblMetazoa"/>
        </authorList>
    </citation>
    <scope>IDENTIFICATION</scope>
</reference>
<feature type="domain" description="FZ" evidence="12">
    <location>
        <begin position="1"/>
        <end position="96"/>
    </location>
</feature>
<evidence type="ECO:0000256" key="6">
    <source>
        <dbReference type="ARBA" id="ARBA00023136"/>
    </source>
</evidence>
<dbReference type="Pfam" id="PF01534">
    <property type="entry name" value="Frizzled"/>
    <property type="match status" value="2"/>
</dbReference>
<dbReference type="InterPro" id="IPR000539">
    <property type="entry name" value="Frizzled/Smoothened_7TM"/>
</dbReference>
<feature type="transmembrane region" description="Helical" evidence="11">
    <location>
        <begin position="540"/>
        <end position="561"/>
    </location>
</feature>
<dbReference type="InterPro" id="IPR015526">
    <property type="entry name" value="Frizzled/SFRP"/>
</dbReference>
<reference evidence="14" key="3">
    <citation type="journal article" date="2013" name="Nucleic Acids Res.">
        <title>The genome of Anopheles darlingi, the main neotropical malaria vector.</title>
        <authorList>
            <person name="Marinotti O."/>
            <person name="Cerqueira G.C."/>
            <person name="de Almeida L.G."/>
            <person name="Ferro M.I."/>
            <person name="Loreto E.L."/>
            <person name="Zaha A."/>
            <person name="Teixeira S.M."/>
            <person name="Wespiser A.R."/>
            <person name="Almeida E Silva A."/>
            <person name="Schlindwein A.D."/>
            <person name="Pacheco A.C."/>
            <person name="Silva A.L."/>
            <person name="Graveley B.R."/>
            <person name="Walenz B.P."/>
            <person name="Lima Bde A."/>
            <person name="Ribeiro C.A."/>
            <person name="Nunes-Silva C.G."/>
            <person name="de Carvalho C.R."/>
            <person name="Soares C.M."/>
            <person name="de Menezes C.B."/>
            <person name="Matiolli C."/>
            <person name="Caffrey D."/>
            <person name="Araujo D.A."/>
            <person name="de Oliveira D.M."/>
            <person name="Golenbock D."/>
            <person name="Grisard E.C."/>
            <person name="Fantinatti-Garboggini F."/>
            <person name="de Carvalho F.M."/>
            <person name="Barcellos F.G."/>
            <person name="Prosdocimi F."/>
            <person name="May G."/>
            <person name="Azevedo Junior G.M."/>
            <person name="Guimaraes G.M."/>
            <person name="Goldman G.H."/>
            <person name="Padilha I.Q."/>
            <person name="Batista Jda S."/>
            <person name="Ferro J.A."/>
            <person name="Ribeiro J.M."/>
            <person name="Fietto J.L."/>
            <person name="Dabbas K.M."/>
            <person name="Cerdeira L."/>
            <person name="Agnez-Lima L.F."/>
            <person name="Brocchi M."/>
            <person name="de Carvalho M.O."/>
            <person name="Teixeira Mde M."/>
            <person name="Diniz Maia Mde M."/>
            <person name="Goldman M.H."/>
            <person name="Cruz Schneider M.P."/>
            <person name="Felipe M.S."/>
            <person name="Hungria M."/>
            <person name="Nicolas M.F."/>
            <person name="Pereira M."/>
            <person name="Montes M.A."/>
            <person name="Cantao M.E."/>
            <person name="Vincentz M."/>
            <person name="Rafael M.S."/>
            <person name="Silverman N."/>
            <person name="Stoco P.H."/>
            <person name="Souza R.C."/>
            <person name="Vicentini R."/>
            <person name="Gazzinelli R.T."/>
            <person name="Neves Rde O."/>
            <person name="Silva R."/>
            <person name="Astolfi-Filho S."/>
            <person name="Maciel T.E."/>
            <person name="Urmenyi T.P."/>
            <person name="Tadei W.P."/>
            <person name="Camargo E.P."/>
            <person name="de Vasconcelos A.T."/>
        </authorList>
    </citation>
    <scope>NUCLEOTIDE SEQUENCE</scope>
</reference>
<comment type="caution">
    <text evidence="9">Lacks conserved residue(s) required for the propagation of feature annotation.</text>
</comment>
<dbReference type="PRINTS" id="PR00489">
    <property type="entry name" value="FRIZZLED"/>
</dbReference>
<reference evidence="14 16" key="1">
    <citation type="journal article" date="2010" name="BMC Genomics">
        <title>Combination of measures distinguishes pre-miRNAs from other stem-loops in the genome of the newly sequenced Anopheles darlingi.</title>
        <authorList>
            <person name="Mendes N.D."/>
            <person name="Freitas A.T."/>
            <person name="Vasconcelos A.T."/>
            <person name="Sagot M.F."/>
        </authorList>
    </citation>
    <scope>NUCLEOTIDE SEQUENCE</scope>
</reference>
<dbReference type="InterPro" id="IPR036790">
    <property type="entry name" value="Frizzled_dom_sf"/>
</dbReference>
<keyword evidence="6 11" id="KW-0472">Membrane</keyword>
<dbReference type="AlphaFoldDB" id="W5JW01"/>
<dbReference type="eggNOG" id="KOG3577">
    <property type="taxonomic scope" value="Eukaryota"/>
</dbReference>
<dbReference type="VEuPathDB" id="VectorBase:ADAC000509"/>
<keyword evidence="4 11" id="KW-0812">Transmembrane</keyword>
<comment type="subcellular location">
    <subcellularLocation>
        <location evidence="1">Membrane</location>
        <topology evidence="1">Multi-pass membrane protein</topology>
    </subcellularLocation>
</comment>
<evidence type="ECO:0000313" key="16">
    <source>
        <dbReference type="Proteomes" id="UP000000673"/>
    </source>
</evidence>
<dbReference type="Gene3D" id="1.10.2000.10">
    <property type="entry name" value="Frizzled cysteine-rich domain"/>
    <property type="match status" value="1"/>
</dbReference>